<organism evidence="3 4">
    <name type="scientific">Danxiaibacter flavus</name>
    <dbReference type="NCBI Taxonomy" id="3049108"/>
    <lineage>
        <taxon>Bacteria</taxon>
        <taxon>Pseudomonadati</taxon>
        <taxon>Bacteroidota</taxon>
        <taxon>Chitinophagia</taxon>
        <taxon>Chitinophagales</taxon>
        <taxon>Chitinophagaceae</taxon>
        <taxon>Danxiaibacter</taxon>
    </lineage>
</organism>
<dbReference type="InterPro" id="IPR050879">
    <property type="entry name" value="Acyltransferase_3"/>
</dbReference>
<feature type="transmembrane region" description="Helical" evidence="1">
    <location>
        <begin position="46"/>
        <end position="67"/>
    </location>
</feature>
<feature type="transmembrane region" description="Helical" evidence="1">
    <location>
        <begin position="280"/>
        <end position="299"/>
    </location>
</feature>
<feature type="domain" description="Acyltransferase 3" evidence="2">
    <location>
        <begin position="11"/>
        <end position="330"/>
    </location>
</feature>
<dbReference type="Pfam" id="PF01757">
    <property type="entry name" value="Acyl_transf_3"/>
    <property type="match status" value="1"/>
</dbReference>
<dbReference type="EC" id="2.3.-.-" evidence="3"/>
<keyword evidence="3" id="KW-0808">Transferase</keyword>
<dbReference type="Proteomes" id="UP001560573">
    <property type="component" value="Unassembled WGS sequence"/>
</dbReference>
<name>A0ABV3ZEY3_9BACT</name>
<feature type="transmembrane region" description="Helical" evidence="1">
    <location>
        <begin position="126"/>
        <end position="151"/>
    </location>
</feature>
<evidence type="ECO:0000256" key="1">
    <source>
        <dbReference type="SAM" id="Phobius"/>
    </source>
</evidence>
<sequence>MVQNNHKSRLYSLDYLRGLAALFIMIYHYCSWTFGAYKDSTFLGRIGIYGVSIFYVLSGLTLYHVYFLKMKPSTSQIIDFFIKRLFRIFPLLWLVTILTCFVKESFPIKALILNLSGAFSVLSWDGYIGTGVWSIGNELVFYLFFPVFIFLSKQNRKFFLLLGVSIFFVQLYFCFFKIKPTISLADQLQWHNYTNPLNQIFLFLGGYLIGYFFHSLNPQKGLCVIIGLVSVILFAFIPTNTNTVFGINRLIFTALAFGICFAFYKGTFLLPGVVDKALRLLGEFSYSMYLLHPLVWFVTNKLFKSDNTELIWAKLCLSIFLTLIISYLVYVSFEKYFMKQGRKLSNKLLYDNEQVMQPTL</sequence>
<dbReference type="EMBL" id="JAULBC010000004">
    <property type="protein sequence ID" value="MEX6688437.1"/>
    <property type="molecule type" value="Genomic_DNA"/>
</dbReference>
<dbReference type="GO" id="GO:0016746">
    <property type="term" value="F:acyltransferase activity"/>
    <property type="evidence" value="ECO:0007669"/>
    <property type="project" value="UniProtKB-KW"/>
</dbReference>
<proteinExistence type="predicted"/>
<feature type="transmembrane region" description="Helical" evidence="1">
    <location>
        <begin position="15"/>
        <end position="34"/>
    </location>
</feature>
<dbReference type="PANTHER" id="PTHR23028:SF53">
    <property type="entry name" value="ACYL_TRANSF_3 DOMAIN-CONTAINING PROTEIN"/>
    <property type="match status" value="1"/>
</dbReference>
<protein>
    <submittedName>
        <fullName evidence="3">Acyltransferase</fullName>
        <ecNumber evidence="3">2.3.-.-</ecNumber>
    </submittedName>
</protein>
<dbReference type="PANTHER" id="PTHR23028">
    <property type="entry name" value="ACETYLTRANSFERASE"/>
    <property type="match status" value="1"/>
</dbReference>
<keyword evidence="4" id="KW-1185">Reference proteome</keyword>
<gene>
    <name evidence="3" type="ORF">QTN47_13065</name>
</gene>
<dbReference type="InterPro" id="IPR002656">
    <property type="entry name" value="Acyl_transf_3_dom"/>
</dbReference>
<dbReference type="RefSeq" id="WP_369329847.1">
    <property type="nucleotide sequence ID" value="NZ_JAULBC010000004.1"/>
</dbReference>
<feature type="transmembrane region" description="Helical" evidence="1">
    <location>
        <begin position="311"/>
        <end position="333"/>
    </location>
</feature>
<evidence type="ECO:0000313" key="3">
    <source>
        <dbReference type="EMBL" id="MEX6688437.1"/>
    </source>
</evidence>
<evidence type="ECO:0000259" key="2">
    <source>
        <dbReference type="Pfam" id="PF01757"/>
    </source>
</evidence>
<feature type="transmembrane region" description="Helical" evidence="1">
    <location>
        <begin position="88"/>
        <end position="106"/>
    </location>
</feature>
<keyword evidence="3" id="KW-0012">Acyltransferase</keyword>
<feature type="transmembrane region" description="Helical" evidence="1">
    <location>
        <begin position="221"/>
        <end position="238"/>
    </location>
</feature>
<keyword evidence="1" id="KW-0472">Membrane</keyword>
<accession>A0ABV3ZEY3</accession>
<comment type="caution">
    <text evidence="3">The sequence shown here is derived from an EMBL/GenBank/DDBJ whole genome shotgun (WGS) entry which is preliminary data.</text>
</comment>
<keyword evidence="1" id="KW-0812">Transmembrane</keyword>
<feature type="transmembrane region" description="Helical" evidence="1">
    <location>
        <begin position="198"/>
        <end position="214"/>
    </location>
</feature>
<feature type="transmembrane region" description="Helical" evidence="1">
    <location>
        <begin position="158"/>
        <end position="178"/>
    </location>
</feature>
<evidence type="ECO:0000313" key="4">
    <source>
        <dbReference type="Proteomes" id="UP001560573"/>
    </source>
</evidence>
<keyword evidence="1" id="KW-1133">Transmembrane helix</keyword>
<feature type="transmembrane region" description="Helical" evidence="1">
    <location>
        <begin position="250"/>
        <end position="268"/>
    </location>
</feature>
<reference evidence="3 4" key="1">
    <citation type="submission" date="2023-07" db="EMBL/GenBank/DDBJ databases">
        <authorList>
            <person name="Lian W.-H."/>
        </authorList>
    </citation>
    <scope>NUCLEOTIDE SEQUENCE [LARGE SCALE GENOMIC DNA]</scope>
    <source>
        <strain evidence="3 4">SYSU DXS3180</strain>
    </source>
</reference>